<proteinExistence type="predicted"/>
<dbReference type="PANTHER" id="PTHR13379:SF0">
    <property type="entry name" value="UPF0415 PROTEIN C7ORF25"/>
    <property type="match status" value="1"/>
</dbReference>
<dbReference type="PANTHER" id="PTHR13379">
    <property type="entry name" value="UNCHARACTERIZED DUF1308"/>
    <property type="match status" value="1"/>
</dbReference>
<reference evidence="3 4" key="1">
    <citation type="submission" date="2015-03" db="EMBL/GenBank/DDBJ databases">
        <title>RNA-seq based gene annotation and comparative genomics of four Zymoseptoria species reveal species-specific pathogenicity related genes and transposable element activity.</title>
        <authorList>
            <person name="Grandaubert J."/>
            <person name="Bhattacharyya A."/>
            <person name="Stukenbrock E.H."/>
        </authorList>
    </citation>
    <scope>NUCLEOTIDE SEQUENCE [LARGE SCALE GENOMIC DNA]</scope>
    <source>
        <strain evidence="3 4">Zb18110</strain>
    </source>
</reference>
<evidence type="ECO:0000259" key="2">
    <source>
        <dbReference type="Pfam" id="PF07000"/>
    </source>
</evidence>
<feature type="compositionally biased region" description="Basic and acidic residues" evidence="1">
    <location>
        <begin position="497"/>
        <end position="506"/>
    </location>
</feature>
<dbReference type="STRING" id="1047168.A0A0F4GPG6"/>
<feature type="region of interest" description="Disordered" evidence="1">
    <location>
        <begin position="1"/>
        <end position="23"/>
    </location>
</feature>
<organism evidence="3 4">
    <name type="scientific">Zymoseptoria brevis</name>
    <dbReference type="NCBI Taxonomy" id="1047168"/>
    <lineage>
        <taxon>Eukaryota</taxon>
        <taxon>Fungi</taxon>
        <taxon>Dikarya</taxon>
        <taxon>Ascomycota</taxon>
        <taxon>Pezizomycotina</taxon>
        <taxon>Dothideomycetes</taxon>
        <taxon>Dothideomycetidae</taxon>
        <taxon>Mycosphaerellales</taxon>
        <taxon>Mycosphaerellaceae</taxon>
        <taxon>Zymoseptoria</taxon>
    </lineage>
</organism>
<dbReference type="InterPro" id="IPR010733">
    <property type="entry name" value="DUF1308"/>
</dbReference>
<feature type="domain" description="DUF1308" evidence="2">
    <location>
        <begin position="294"/>
        <end position="381"/>
    </location>
</feature>
<dbReference type="Pfam" id="PF07000">
    <property type="entry name" value="DUF1308"/>
    <property type="match status" value="1"/>
</dbReference>
<feature type="region of interest" description="Disordered" evidence="1">
    <location>
        <begin position="497"/>
        <end position="523"/>
    </location>
</feature>
<keyword evidence="4" id="KW-1185">Reference proteome</keyword>
<evidence type="ECO:0000256" key="1">
    <source>
        <dbReference type="SAM" id="MobiDB-lite"/>
    </source>
</evidence>
<sequence length="566" mass="63011">MTHDNVLEESQEAIDETEEDEEPSVVPILMDLTGRAKTLLSELQAFQEHLRKLKQQRDVELAHFRSTVQSELSMLERLASKPDTAQTIHIARSSNLPFLETIWNIAKKSKNLVALQKAVYFNNPSKSLSQSLHHVNLNAEGNGSRPGRKSDRATVDTLTDGGLTWTKVSLVTNTRLLFDLAKQGWQSDGSEDDEEGSFPVSSDDDDDDVPLVKTAKELCLASHSYRVRTRKPVVNLVLPRIVLGETDEIDKIIAKCRAAGAIVFTGKDLVPAPAITDALHNMAADPIDDFSSTLNIDCTILLALVSEFSHAKVHKEPWFHKSLQRQVEIEGNENLLPAILYPALGARSLVCTREAAVRMQEIVDTIGTPSEKARTAILMSEDASKSQSELVDEMQQWSSYLVPKEWQLPIRVIDQDEDECQKSLPQEALTVCQNMTAINRSVFAYGWASGRTTITSNRTVVKQIENDLDKFEDVDGSVWPKIWLCATARSLVGKEKTRRDVPKEAKSGAWPLPDPLKREHQRRNGLDVLQKRAGHDVEDLRPNGYDCDDVIEAKLAAAEALKSPAS</sequence>
<comment type="caution">
    <text evidence="3">The sequence shown here is derived from an EMBL/GenBank/DDBJ whole genome shotgun (WGS) entry which is preliminary data.</text>
</comment>
<evidence type="ECO:0000313" key="4">
    <source>
        <dbReference type="Proteomes" id="UP000033647"/>
    </source>
</evidence>
<dbReference type="EMBL" id="LAFY01000430">
    <property type="protein sequence ID" value="KJX98090.1"/>
    <property type="molecule type" value="Genomic_DNA"/>
</dbReference>
<accession>A0A0F4GPG6</accession>
<gene>
    <name evidence="3" type="ORF">TI39_contig438g00022</name>
</gene>
<dbReference type="OrthoDB" id="441890at2759"/>
<evidence type="ECO:0000313" key="3">
    <source>
        <dbReference type="EMBL" id="KJX98090.1"/>
    </source>
</evidence>
<dbReference type="Proteomes" id="UP000033647">
    <property type="component" value="Unassembled WGS sequence"/>
</dbReference>
<protein>
    <recommendedName>
        <fullName evidence="2">DUF1308 domain-containing protein</fullName>
    </recommendedName>
</protein>
<feature type="compositionally biased region" description="Acidic residues" evidence="1">
    <location>
        <begin position="7"/>
        <end position="23"/>
    </location>
</feature>
<feature type="region of interest" description="Disordered" evidence="1">
    <location>
        <begin position="186"/>
        <end position="207"/>
    </location>
</feature>
<name>A0A0F4GPG6_9PEZI</name>
<feature type="compositionally biased region" description="Acidic residues" evidence="1">
    <location>
        <begin position="189"/>
        <end position="207"/>
    </location>
</feature>
<dbReference type="AlphaFoldDB" id="A0A0F4GPG6"/>